<organism evidence="6 7">
    <name type="scientific">Methanooceanicella nereidis</name>
    <dbReference type="NCBI Taxonomy" id="2052831"/>
    <lineage>
        <taxon>Archaea</taxon>
        <taxon>Methanobacteriati</taxon>
        <taxon>Methanobacteriota</taxon>
        <taxon>Stenosarchaea group</taxon>
        <taxon>Methanomicrobia</taxon>
        <taxon>Methanocellales</taxon>
        <taxon>Methanocellaceae</taxon>
        <taxon>Methanooceanicella</taxon>
    </lineage>
</organism>
<protein>
    <recommendedName>
        <fullName evidence="3">Coenzyme F420 hydrogenase subunit gamma</fullName>
        <ecNumber evidence="3">1.12.98.1</ecNumber>
    </recommendedName>
</protein>
<evidence type="ECO:0000256" key="3">
    <source>
        <dbReference type="NCBIfam" id="TIGR03294"/>
    </source>
</evidence>
<evidence type="ECO:0000256" key="2">
    <source>
        <dbReference type="ARBA" id="ARBA00023002"/>
    </source>
</evidence>
<dbReference type="EC" id="1.12.98.1" evidence="3"/>
<dbReference type="PANTHER" id="PTHR42845:SF2">
    <property type="entry name" value="F420-NON-REDUCING HYDROGENASE VHU SUBUNIT G"/>
    <property type="match status" value="1"/>
</dbReference>
<comment type="similarity">
    <text evidence="1">Belongs to the FrhG family.</text>
</comment>
<proteinExistence type="inferred from homology"/>
<feature type="region of interest" description="Disordered" evidence="4">
    <location>
        <begin position="1"/>
        <end position="36"/>
    </location>
</feature>
<dbReference type="Pfam" id="PF01058">
    <property type="entry name" value="Oxidored_q6"/>
    <property type="match status" value="1"/>
</dbReference>
<dbReference type="InterPro" id="IPR017681">
    <property type="entry name" value="Coenz_F420_hydrogenase_gsu"/>
</dbReference>
<dbReference type="InterPro" id="IPR006137">
    <property type="entry name" value="NADH_UbQ_OxRdtase-like_20kDa"/>
</dbReference>
<accession>A0AAP2RAK2</accession>
<dbReference type="AlphaFoldDB" id="A0AAP2RAK2"/>
<reference evidence="6 7" key="1">
    <citation type="submission" date="2017-11" db="EMBL/GenBank/DDBJ databases">
        <title>Isolation and Characterization of Family Methanocellaceae Species from Potential Methane Hydrate Area Offshore Southwestern Taiwan.</title>
        <authorList>
            <person name="Zhang W.-L."/>
            <person name="Chen W.-C."/>
            <person name="Lai M.-C."/>
            <person name="Chen S.-C."/>
        </authorList>
    </citation>
    <scope>NUCLEOTIDE SEQUENCE [LARGE SCALE GENOMIC DNA]</scope>
    <source>
        <strain evidence="6 7">CWC-04</strain>
    </source>
</reference>
<dbReference type="InterPro" id="IPR037024">
    <property type="entry name" value="NiFe_Hase_small_N_sf"/>
</dbReference>
<dbReference type="SUPFAM" id="SSF56770">
    <property type="entry name" value="HydA/Nqo6-like"/>
    <property type="match status" value="1"/>
</dbReference>
<dbReference type="EMBL" id="PGCK01000001">
    <property type="protein sequence ID" value="MCD1293793.1"/>
    <property type="molecule type" value="Genomic_DNA"/>
</dbReference>
<name>A0AAP2RAK2_9EURY</name>
<keyword evidence="2" id="KW-0560">Oxidoreductase</keyword>
<dbReference type="PANTHER" id="PTHR42845">
    <property type="entry name" value="COENZYME F420-REDUCING HYDROGENASE, GAMMA SUBUNIT"/>
    <property type="match status" value="1"/>
</dbReference>
<sequence length="280" mass="29738">MGLLDKILGKTSGAPSKEVTAAPTAAPVTKAPEPVKQEVAPKKSEEVKVSKPKLAYVHLSGCTGCLISLSDNYEKLLDVLGAVDQVYNLTLMDQRELPEGKIDIALVEGAVCLQDEHSVHLIKETREKAGLVIAYGGCAATGCVTNFCRGGQANQPQHESFVPINRVIKVDAYIPGCPPTPEIIYNVAIAAVTGDMEYLQPFLADKGGYACGCDLFTKIVENGLCIGCGTCASSCPTRALEMQFGRPSLNNTRCVKCGACSAACPRSFLPVSQIEKKLMV</sequence>
<dbReference type="Proteomes" id="UP001320159">
    <property type="component" value="Unassembled WGS sequence"/>
</dbReference>
<evidence type="ECO:0000256" key="1">
    <source>
        <dbReference type="ARBA" id="ARBA00010870"/>
    </source>
</evidence>
<dbReference type="Gene3D" id="3.30.70.20">
    <property type="match status" value="1"/>
</dbReference>
<dbReference type="GO" id="GO:0050454">
    <property type="term" value="F:coenzyme F420 hydrogenase activity"/>
    <property type="evidence" value="ECO:0007669"/>
    <property type="project" value="UniProtKB-EC"/>
</dbReference>
<dbReference type="GO" id="GO:0016151">
    <property type="term" value="F:nickel cation binding"/>
    <property type="evidence" value="ECO:0007669"/>
    <property type="project" value="InterPro"/>
</dbReference>
<feature type="domain" description="4Fe-4S ferredoxin-type" evidence="5">
    <location>
        <begin position="246"/>
        <end position="274"/>
    </location>
</feature>
<dbReference type="PROSITE" id="PS51379">
    <property type="entry name" value="4FE4S_FER_2"/>
    <property type="match status" value="2"/>
</dbReference>
<feature type="compositionally biased region" description="Low complexity" evidence="4">
    <location>
        <begin position="17"/>
        <end position="32"/>
    </location>
</feature>
<dbReference type="GO" id="GO:0050660">
    <property type="term" value="F:flavin adenine dinucleotide binding"/>
    <property type="evidence" value="ECO:0007669"/>
    <property type="project" value="InterPro"/>
</dbReference>
<dbReference type="GO" id="GO:0051536">
    <property type="term" value="F:iron-sulfur cluster binding"/>
    <property type="evidence" value="ECO:0007669"/>
    <property type="project" value="InterPro"/>
</dbReference>
<feature type="domain" description="4Fe-4S ferredoxin-type" evidence="5">
    <location>
        <begin position="216"/>
        <end position="245"/>
    </location>
</feature>
<evidence type="ECO:0000259" key="5">
    <source>
        <dbReference type="PROSITE" id="PS51379"/>
    </source>
</evidence>
<evidence type="ECO:0000256" key="4">
    <source>
        <dbReference type="SAM" id="MobiDB-lite"/>
    </source>
</evidence>
<evidence type="ECO:0000313" key="7">
    <source>
        <dbReference type="Proteomes" id="UP001320159"/>
    </source>
</evidence>
<comment type="caution">
    <text evidence="6">The sequence shown here is derived from an EMBL/GenBank/DDBJ whole genome shotgun (WGS) entry which is preliminary data.</text>
</comment>
<dbReference type="InterPro" id="IPR051349">
    <property type="entry name" value="Hydrogenase_assoc-protein"/>
</dbReference>
<dbReference type="Pfam" id="PF12838">
    <property type="entry name" value="Fer4_7"/>
    <property type="match status" value="1"/>
</dbReference>
<gene>
    <name evidence="6" type="primary">frhG</name>
    <name evidence="6" type="ORF">CUJ83_02125</name>
</gene>
<dbReference type="InterPro" id="IPR017896">
    <property type="entry name" value="4Fe4S_Fe-S-bd"/>
</dbReference>
<dbReference type="InterPro" id="IPR017900">
    <property type="entry name" value="4Fe4S_Fe_S_CS"/>
</dbReference>
<dbReference type="PROSITE" id="PS00198">
    <property type="entry name" value="4FE4S_FER_1"/>
    <property type="match status" value="2"/>
</dbReference>
<dbReference type="Gene3D" id="3.40.50.700">
    <property type="entry name" value="NADH:ubiquinone oxidoreductase-like, 20kDa subunit"/>
    <property type="match status" value="1"/>
</dbReference>
<dbReference type="NCBIfam" id="TIGR03294">
    <property type="entry name" value="FrhG"/>
    <property type="match status" value="1"/>
</dbReference>
<evidence type="ECO:0000313" key="6">
    <source>
        <dbReference type="EMBL" id="MCD1293793.1"/>
    </source>
</evidence>
<keyword evidence="7" id="KW-1185">Reference proteome</keyword>